<dbReference type="Pfam" id="PF02557">
    <property type="entry name" value="VanY"/>
    <property type="match status" value="1"/>
</dbReference>
<feature type="compositionally biased region" description="Pro residues" evidence="1">
    <location>
        <begin position="41"/>
        <end position="50"/>
    </location>
</feature>
<name>A0A660KTB4_9BACL</name>
<dbReference type="EMBL" id="RBIJ01000005">
    <property type="protein sequence ID" value="RKQ83806.1"/>
    <property type="molecule type" value="Genomic_DNA"/>
</dbReference>
<reference evidence="3 4" key="1">
    <citation type="submission" date="2018-10" db="EMBL/GenBank/DDBJ databases">
        <title>Genomic Encyclopedia of Type Strains, Phase IV (KMG-IV): sequencing the most valuable type-strain genomes for metagenomic binning, comparative biology and taxonomic classification.</title>
        <authorList>
            <person name="Goeker M."/>
        </authorList>
    </citation>
    <scope>NUCLEOTIDE SEQUENCE [LARGE SCALE GENOMIC DNA]</scope>
    <source>
        <strain evidence="3 4">DSM 22653</strain>
    </source>
</reference>
<dbReference type="PANTHER" id="PTHR34385:SF1">
    <property type="entry name" value="PEPTIDOGLYCAN L-ALANYL-D-GLUTAMATE ENDOPEPTIDASE CWLK"/>
    <property type="match status" value="1"/>
</dbReference>
<feature type="domain" description="D-alanyl-D-alanine carboxypeptidase-like core" evidence="2">
    <location>
        <begin position="154"/>
        <end position="275"/>
    </location>
</feature>
<feature type="compositionally biased region" description="Pro residues" evidence="1">
    <location>
        <begin position="80"/>
        <end position="104"/>
    </location>
</feature>
<protein>
    <submittedName>
        <fullName evidence="3">D-alanyl-D-alanine carboxypeptidase</fullName>
    </submittedName>
</protein>
<keyword evidence="4" id="KW-1185">Reference proteome</keyword>
<keyword evidence="3" id="KW-0645">Protease</keyword>
<gene>
    <name evidence="3" type="ORF">C7438_1465</name>
</gene>
<evidence type="ECO:0000313" key="4">
    <source>
        <dbReference type="Proteomes" id="UP000267019"/>
    </source>
</evidence>
<dbReference type="InterPro" id="IPR052179">
    <property type="entry name" value="DD-CPase-like"/>
</dbReference>
<dbReference type="PRINTS" id="PR01217">
    <property type="entry name" value="PRICHEXTENSN"/>
</dbReference>
<feature type="region of interest" description="Disordered" evidence="1">
    <location>
        <begin position="1"/>
        <end position="22"/>
    </location>
</feature>
<dbReference type="InterPro" id="IPR003709">
    <property type="entry name" value="VanY-like_core_dom"/>
</dbReference>
<organism evidence="3 4">
    <name type="scientific">Brockia lithotrophica</name>
    <dbReference type="NCBI Taxonomy" id="933949"/>
    <lineage>
        <taxon>Bacteria</taxon>
        <taxon>Bacillati</taxon>
        <taxon>Bacillota</taxon>
        <taxon>Bacilli</taxon>
        <taxon>Bacillales</taxon>
        <taxon>Bacillales Family X. Incertae Sedis</taxon>
        <taxon>Brockia</taxon>
    </lineage>
</organism>
<dbReference type="CDD" id="cd14852">
    <property type="entry name" value="LD-carboxypeptidase"/>
    <property type="match status" value="1"/>
</dbReference>
<dbReference type="GO" id="GO:0004180">
    <property type="term" value="F:carboxypeptidase activity"/>
    <property type="evidence" value="ECO:0007669"/>
    <property type="project" value="UniProtKB-KW"/>
</dbReference>
<dbReference type="OrthoDB" id="9792074at2"/>
<feature type="compositionally biased region" description="Pro residues" evidence="1">
    <location>
        <begin position="61"/>
        <end position="70"/>
    </location>
</feature>
<dbReference type="SUPFAM" id="SSF55166">
    <property type="entry name" value="Hedgehog/DD-peptidase"/>
    <property type="match status" value="1"/>
</dbReference>
<dbReference type="GO" id="GO:0006508">
    <property type="term" value="P:proteolysis"/>
    <property type="evidence" value="ECO:0007669"/>
    <property type="project" value="InterPro"/>
</dbReference>
<feature type="region of interest" description="Disordered" evidence="1">
    <location>
        <begin position="37"/>
        <end position="113"/>
    </location>
</feature>
<dbReference type="PANTHER" id="PTHR34385">
    <property type="entry name" value="D-ALANYL-D-ALANINE CARBOXYPEPTIDASE"/>
    <property type="match status" value="1"/>
</dbReference>
<keyword evidence="3" id="KW-0121">Carboxypeptidase</keyword>
<dbReference type="InterPro" id="IPR009045">
    <property type="entry name" value="Zn_M74/Hedgehog-like"/>
</dbReference>
<dbReference type="InterPro" id="IPR058193">
    <property type="entry name" value="VanY/YodJ_core_dom"/>
</dbReference>
<comment type="caution">
    <text evidence="3">The sequence shown here is derived from an EMBL/GenBank/DDBJ whole genome shotgun (WGS) entry which is preliminary data.</text>
</comment>
<dbReference type="Proteomes" id="UP000267019">
    <property type="component" value="Unassembled WGS sequence"/>
</dbReference>
<evidence type="ECO:0000313" key="3">
    <source>
        <dbReference type="EMBL" id="RKQ83806.1"/>
    </source>
</evidence>
<proteinExistence type="predicted"/>
<dbReference type="Gene3D" id="3.30.1380.10">
    <property type="match status" value="1"/>
</dbReference>
<keyword evidence="3" id="KW-0378">Hydrolase</keyword>
<evidence type="ECO:0000259" key="2">
    <source>
        <dbReference type="Pfam" id="PF02557"/>
    </source>
</evidence>
<accession>A0A660KTB4</accession>
<sequence>MPRRKGREGAEAGRRKIRVVPGIGTLLLSLVLLAGCGEETTPPPAVPPPSSDTSLKDPSQDLPPPPPQAPEPGAGETPSGPEPPPAQTPPQAPPSKPPTPPPEKPSSSPGIIPPAERESILVLVNAEHRLPKGYRPPDLVRVNVRSAWGDERALLRAEAARALEALFRDAQAAGFRPILVSGFRSYELQATLYGNRTDEPHIYSVAPPGASEHQTGLAADILEEGRGMDATFADTPFGKWLAAHAPEYGFVLRYPRGKESVTRVVFEPWHFRYVGREAALEMARTGEVLEEYLARRASAGGGTP</sequence>
<dbReference type="AlphaFoldDB" id="A0A660KTB4"/>
<evidence type="ECO:0000256" key="1">
    <source>
        <dbReference type="SAM" id="MobiDB-lite"/>
    </source>
</evidence>